<dbReference type="InterPro" id="IPR036291">
    <property type="entry name" value="NAD(P)-bd_dom_sf"/>
</dbReference>
<gene>
    <name evidence="5" type="ORF">ACFQ2F_07215</name>
</gene>
<sequence length="297" mass="30949">MTIGFIGLGLMGQPMALNLASSLPSAGEALIVWNRTPSKCEPLRAAGAEVAPSAEAVFDAARIVILMMVDDGAADIVLERGTSSFAENVRNRIVVNMGTHSAAYSRALESEIRNAGGRFVEAPVSGSRKPAEAGELIAMVAGEPDAVDEVRPCLAPMCSEVLDCGAVPSALATKLSVNLFLITMVTALAESFHLAGRLGVDLERFAEVLNAGPMASAVSKVKLQKLLEEDFEVQAAITDVLKNADLTAEAARTSETASPLLDASRTLYEETVALGFGAEDMAAVVKAIEARTSKAGS</sequence>
<evidence type="ECO:0000259" key="4">
    <source>
        <dbReference type="Pfam" id="PF14833"/>
    </source>
</evidence>
<dbReference type="PIRSF" id="PIRSF000103">
    <property type="entry name" value="HIBADH"/>
    <property type="match status" value="1"/>
</dbReference>
<feature type="domain" description="3-hydroxyisobutyrate dehydrogenase-like NAD-binding" evidence="4">
    <location>
        <begin position="172"/>
        <end position="287"/>
    </location>
</feature>
<dbReference type="PANTHER" id="PTHR43580">
    <property type="entry name" value="OXIDOREDUCTASE GLYR1-RELATED"/>
    <property type="match status" value="1"/>
</dbReference>
<dbReference type="InterPro" id="IPR015815">
    <property type="entry name" value="HIBADH-related"/>
</dbReference>
<dbReference type="EMBL" id="JBHTJO010000001">
    <property type="protein sequence ID" value="MFD0986886.1"/>
    <property type="molecule type" value="Genomic_DNA"/>
</dbReference>
<evidence type="ECO:0000313" key="5">
    <source>
        <dbReference type="EMBL" id="MFD0986886.1"/>
    </source>
</evidence>
<keyword evidence="1 5" id="KW-0560">Oxidoreductase</keyword>
<evidence type="ECO:0000256" key="2">
    <source>
        <dbReference type="ARBA" id="ARBA00023027"/>
    </source>
</evidence>
<protein>
    <submittedName>
        <fullName evidence="5">NAD(P)-dependent oxidoreductase</fullName>
        <ecNumber evidence="5">1.1.-.-</ecNumber>
    </submittedName>
</protein>
<dbReference type="Gene3D" id="1.10.1040.10">
    <property type="entry name" value="N-(1-d-carboxylethyl)-l-norvaline Dehydrogenase, domain 2"/>
    <property type="match status" value="1"/>
</dbReference>
<dbReference type="Proteomes" id="UP001597102">
    <property type="component" value="Unassembled WGS sequence"/>
</dbReference>
<keyword evidence="6" id="KW-1185">Reference proteome</keyword>
<evidence type="ECO:0000259" key="3">
    <source>
        <dbReference type="Pfam" id="PF03446"/>
    </source>
</evidence>
<evidence type="ECO:0000313" key="6">
    <source>
        <dbReference type="Proteomes" id="UP001597102"/>
    </source>
</evidence>
<dbReference type="SUPFAM" id="SSF51735">
    <property type="entry name" value="NAD(P)-binding Rossmann-fold domains"/>
    <property type="match status" value="1"/>
</dbReference>
<dbReference type="InterPro" id="IPR013328">
    <property type="entry name" value="6PGD_dom2"/>
</dbReference>
<dbReference type="Pfam" id="PF14833">
    <property type="entry name" value="NAD_binding_11"/>
    <property type="match status" value="1"/>
</dbReference>
<dbReference type="InterPro" id="IPR006115">
    <property type="entry name" value="6PGDH_NADP-bd"/>
</dbReference>
<reference evidence="6" key="1">
    <citation type="journal article" date="2019" name="Int. J. Syst. Evol. Microbiol.">
        <title>The Global Catalogue of Microorganisms (GCM) 10K type strain sequencing project: providing services to taxonomists for standard genome sequencing and annotation.</title>
        <authorList>
            <consortium name="The Broad Institute Genomics Platform"/>
            <consortium name="The Broad Institute Genome Sequencing Center for Infectious Disease"/>
            <person name="Wu L."/>
            <person name="Ma J."/>
        </authorList>
    </citation>
    <scope>NUCLEOTIDE SEQUENCE [LARGE SCALE GENOMIC DNA]</scope>
    <source>
        <strain evidence="6">CCUG 61697</strain>
    </source>
</reference>
<dbReference type="EC" id="1.1.-.-" evidence="5"/>
<proteinExistence type="predicted"/>
<comment type="caution">
    <text evidence="5">The sequence shown here is derived from an EMBL/GenBank/DDBJ whole genome shotgun (WGS) entry which is preliminary data.</text>
</comment>
<dbReference type="PROSITE" id="PS00895">
    <property type="entry name" value="3_HYDROXYISOBUT_DH"/>
    <property type="match status" value="1"/>
</dbReference>
<dbReference type="RefSeq" id="WP_379087843.1">
    <property type="nucleotide sequence ID" value="NZ_JBHTJO010000001.1"/>
</dbReference>
<dbReference type="Pfam" id="PF03446">
    <property type="entry name" value="NAD_binding_2"/>
    <property type="match status" value="1"/>
</dbReference>
<keyword evidence="2" id="KW-0520">NAD</keyword>
<evidence type="ECO:0000256" key="1">
    <source>
        <dbReference type="ARBA" id="ARBA00023002"/>
    </source>
</evidence>
<dbReference type="InterPro" id="IPR002204">
    <property type="entry name" value="3-OH-isobutyrate_DH-rel_CS"/>
</dbReference>
<dbReference type="InterPro" id="IPR029154">
    <property type="entry name" value="HIBADH-like_NADP-bd"/>
</dbReference>
<dbReference type="PANTHER" id="PTHR43580:SF2">
    <property type="entry name" value="CYTOKINE-LIKE NUCLEAR FACTOR N-PAC"/>
    <property type="match status" value="1"/>
</dbReference>
<accession>A0ABW3JAT6</accession>
<dbReference type="InterPro" id="IPR008927">
    <property type="entry name" value="6-PGluconate_DH-like_C_sf"/>
</dbReference>
<organism evidence="5 6">
    <name type="scientific">Methyloligella solikamskensis</name>
    <dbReference type="NCBI Taxonomy" id="1177756"/>
    <lineage>
        <taxon>Bacteria</taxon>
        <taxon>Pseudomonadati</taxon>
        <taxon>Pseudomonadota</taxon>
        <taxon>Alphaproteobacteria</taxon>
        <taxon>Hyphomicrobiales</taxon>
        <taxon>Hyphomicrobiaceae</taxon>
        <taxon>Methyloligella</taxon>
    </lineage>
</organism>
<dbReference type="SUPFAM" id="SSF48179">
    <property type="entry name" value="6-phosphogluconate dehydrogenase C-terminal domain-like"/>
    <property type="match status" value="1"/>
</dbReference>
<dbReference type="Gene3D" id="3.40.50.720">
    <property type="entry name" value="NAD(P)-binding Rossmann-like Domain"/>
    <property type="match status" value="1"/>
</dbReference>
<dbReference type="InterPro" id="IPR051265">
    <property type="entry name" value="HIBADH-related_NP60_sf"/>
</dbReference>
<name>A0ABW3JAT6_9HYPH</name>
<feature type="domain" description="6-phosphogluconate dehydrogenase NADP-binding" evidence="3">
    <location>
        <begin position="2"/>
        <end position="162"/>
    </location>
</feature>
<dbReference type="GO" id="GO:0016491">
    <property type="term" value="F:oxidoreductase activity"/>
    <property type="evidence" value="ECO:0007669"/>
    <property type="project" value="UniProtKB-KW"/>
</dbReference>